<reference evidence="2" key="1">
    <citation type="submission" date="2023-06" db="EMBL/GenBank/DDBJ databases">
        <title>Genome-scale phylogeny and comparative genomics of the fungal order Sordariales.</title>
        <authorList>
            <consortium name="Lawrence Berkeley National Laboratory"/>
            <person name="Hensen N."/>
            <person name="Bonometti L."/>
            <person name="Westerberg I."/>
            <person name="Brannstrom I.O."/>
            <person name="Guillou S."/>
            <person name="Cros-Aarteil S."/>
            <person name="Calhoun S."/>
            <person name="Haridas S."/>
            <person name="Kuo A."/>
            <person name="Mondo S."/>
            <person name="Pangilinan J."/>
            <person name="Riley R."/>
            <person name="Labutti K."/>
            <person name="Andreopoulos B."/>
            <person name="Lipzen A."/>
            <person name="Chen C."/>
            <person name="Yanf M."/>
            <person name="Daum C."/>
            <person name="Ng V."/>
            <person name="Clum A."/>
            <person name="Steindorff A."/>
            <person name="Ohm R."/>
            <person name="Martin F."/>
            <person name="Silar P."/>
            <person name="Natvig D."/>
            <person name="Lalanne C."/>
            <person name="Gautier V."/>
            <person name="Ament-Velasquez S.L."/>
            <person name="Kruys A."/>
            <person name="Hutchinson M.I."/>
            <person name="Powell A.J."/>
            <person name="Barry K."/>
            <person name="Miller A.N."/>
            <person name="Grigoriev I.V."/>
            <person name="Debuchy R."/>
            <person name="Gladieux P."/>
            <person name="Thoren M.H."/>
            <person name="Johannesson H."/>
        </authorList>
    </citation>
    <scope>NUCLEOTIDE SEQUENCE</scope>
    <source>
        <strain evidence="2">CBS 540.89</strain>
    </source>
</reference>
<organism evidence="2 3">
    <name type="scientific">Apiosordaria backusii</name>
    <dbReference type="NCBI Taxonomy" id="314023"/>
    <lineage>
        <taxon>Eukaryota</taxon>
        <taxon>Fungi</taxon>
        <taxon>Dikarya</taxon>
        <taxon>Ascomycota</taxon>
        <taxon>Pezizomycotina</taxon>
        <taxon>Sordariomycetes</taxon>
        <taxon>Sordariomycetidae</taxon>
        <taxon>Sordariales</taxon>
        <taxon>Lasiosphaeriaceae</taxon>
        <taxon>Apiosordaria</taxon>
    </lineage>
</organism>
<evidence type="ECO:0000313" key="2">
    <source>
        <dbReference type="EMBL" id="KAK0710426.1"/>
    </source>
</evidence>
<evidence type="ECO:0000313" key="3">
    <source>
        <dbReference type="Proteomes" id="UP001172159"/>
    </source>
</evidence>
<dbReference type="PANTHER" id="PTHR43040:SF1">
    <property type="entry name" value="RIBONUCLEASE D"/>
    <property type="match status" value="1"/>
</dbReference>
<dbReference type="InterPro" id="IPR002562">
    <property type="entry name" value="3'-5'_exonuclease_dom"/>
</dbReference>
<dbReference type="Proteomes" id="UP001172159">
    <property type="component" value="Unassembled WGS sequence"/>
</dbReference>
<dbReference type="Gene3D" id="3.30.420.10">
    <property type="entry name" value="Ribonuclease H-like superfamily/Ribonuclease H"/>
    <property type="match status" value="1"/>
</dbReference>
<dbReference type="GO" id="GO:0006139">
    <property type="term" value="P:nucleobase-containing compound metabolic process"/>
    <property type="evidence" value="ECO:0007669"/>
    <property type="project" value="InterPro"/>
</dbReference>
<keyword evidence="3" id="KW-1185">Reference proteome</keyword>
<feature type="non-terminal residue" evidence="2">
    <location>
        <position position="1"/>
    </location>
</feature>
<dbReference type="PANTHER" id="PTHR43040">
    <property type="entry name" value="RIBONUCLEASE D"/>
    <property type="match status" value="1"/>
</dbReference>
<dbReference type="InterPro" id="IPR012337">
    <property type="entry name" value="RNaseH-like_sf"/>
</dbReference>
<dbReference type="GO" id="GO:0003676">
    <property type="term" value="F:nucleic acid binding"/>
    <property type="evidence" value="ECO:0007669"/>
    <property type="project" value="InterPro"/>
</dbReference>
<feature type="non-terminal residue" evidence="2">
    <location>
        <position position="236"/>
    </location>
</feature>
<accession>A0AA40A6W3</accession>
<dbReference type="GO" id="GO:0008408">
    <property type="term" value="F:3'-5' exonuclease activity"/>
    <property type="evidence" value="ECO:0007669"/>
    <property type="project" value="InterPro"/>
</dbReference>
<name>A0AA40A6W3_9PEZI</name>
<comment type="caution">
    <text evidence="2">The sequence shown here is derived from an EMBL/GenBank/DDBJ whole genome shotgun (WGS) entry which is preliminary data.</text>
</comment>
<dbReference type="SUPFAM" id="SSF53098">
    <property type="entry name" value="Ribonuclease H-like"/>
    <property type="match status" value="1"/>
</dbReference>
<dbReference type="SMART" id="SM00474">
    <property type="entry name" value="35EXOc"/>
    <property type="match status" value="1"/>
</dbReference>
<dbReference type="EMBL" id="JAUKTV010000017">
    <property type="protein sequence ID" value="KAK0710426.1"/>
    <property type="molecule type" value="Genomic_DNA"/>
</dbReference>
<protein>
    <submittedName>
        <fullName evidence="2">Ribonuclease H-like domain-containing protein</fullName>
    </submittedName>
</protein>
<sequence length="236" mass="26647">IIDTQTALADLVDTLSNLPTSPPSLYLDLEGENLGRKGTIAILQLHLLPTHHTYLIDVHTLQHATFTTTGHSGTTLKSVLESATIPKVFFDVRHDSDALYHLYGVSLAGIKDLQLMKHATYSDTRYVKGLATCIQWDAGLATSELHAAWAVKEAGKKLFCPELGGSYAVFSQRPLLDDIIRYCAQDAYILPLLYERYDWLINREHFATYFRETIARHEKMRVKDSQSEYFASWGKD</sequence>
<dbReference type="Pfam" id="PF01612">
    <property type="entry name" value="DNA_pol_A_exo1"/>
    <property type="match status" value="1"/>
</dbReference>
<feature type="domain" description="3'-5' exonuclease" evidence="1">
    <location>
        <begin position="1"/>
        <end position="202"/>
    </location>
</feature>
<dbReference type="InterPro" id="IPR036397">
    <property type="entry name" value="RNaseH_sf"/>
</dbReference>
<evidence type="ECO:0000259" key="1">
    <source>
        <dbReference type="SMART" id="SM00474"/>
    </source>
</evidence>
<dbReference type="AlphaFoldDB" id="A0AA40A6W3"/>
<proteinExistence type="predicted"/>
<gene>
    <name evidence="2" type="ORF">B0T21DRAFT_268584</name>
</gene>